<dbReference type="EMBL" id="LK056678">
    <property type="protein sequence ID" value="CDR88339.1"/>
    <property type="molecule type" value="Genomic_DNA"/>
</dbReference>
<evidence type="ECO:0000313" key="3">
    <source>
        <dbReference type="EMBL" id="CDR88339.1"/>
    </source>
</evidence>
<feature type="compositionally biased region" description="Low complexity" evidence="1">
    <location>
        <begin position="1227"/>
        <end position="1243"/>
    </location>
</feature>
<gene>
    <name evidence="4" type="primary">SSCI54810.1</name>
    <name evidence="3" type="ORF">SPSC_04166</name>
</gene>
<accession>A0A0F7S117</accession>
<feature type="region of interest" description="Disordered" evidence="1">
    <location>
        <begin position="1"/>
        <end position="70"/>
    </location>
</feature>
<organism evidence="4 5">
    <name type="scientific">Sporisorium scitamineum</name>
    <dbReference type="NCBI Taxonomy" id="49012"/>
    <lineage>
        <taxon>Eukaryota</taxon>
        <taxon>Fungi</taxon>
        <taxon>Dikarya</taxon>
        <taxon>Basidiomycota</taxon>
        <taxon>Ustilaginomycotina</taxon>
        <taxon>Ustilaginomycetes</taxon>
        <taxon>Ustilaginales</taxon>
        <taxon>Ustilaginaceae</taxon>
        <taxon>Sporisorium</taxon>
    </lineage>
</organism>
<feature type="compositionally biased region" description="Basic residues" evidence="1">
    <location>
        <begin position="1072"/>
        <end position="1082"/>
    </location>
</feature>
<feature type="domain" description="BCAS3 WD40" evidence="2">
    <location>
        <begin position="547"/>
        <end position="668"/>
    </location>
</feature>
<dbReference type="PANTHER" id="PTHR13268">
    <property type="entry name" value="BREAST CARCINOMA AMPLIFIED SEQUENCE 3"/>
    <property type="match status" value="1"/>
</dbReference>
<name>A0A0F7S117_9BASI</name>
<protein>
    <recommendedName>
        <fullName evidence="2">BCAS3 WD40 domain-containing protein</fullName>
    </recommendedName>
</protein>
<dbReference type="InterPro" id="IPR048382">
    <property type="entry name" value="BCAS3_WD40"/>
</dbReference>
<proteinExistence type="predicted"/>
<keyword evidence="5" id="KW-1185">Reference proteome</keyword>
<feature type="region of interest" description="Disordered" evidence="1">
    <location>
        <begin position="387"/>
        <end position="415"/>
    </location>
</feature>
<dbReference type="InterPro" id="IPR011047">
    <property type="entry name" value="Quinoprotein_ADH-like_sf"/>
</dbReference>
<dbReference type="Pfam" id="PF21034">
    <property type="entry name" value="BCAS3_WD40"/>
    <property type="match status" value="1"/>
</dbReference>
<feature type="compositionally biased region" description="Low complexity" evidence="1">
    <location>
        <begin position="27"/>
        <end position="53"/>
    </location>
</feature>
<dbReference type="STRING" id="49012.A0A0F7S117"/>
<reference evidence="4" key="1">
    <citation type="submission" date="2014-06" db="EMBL/GenBank/DDBJ databases">
        <authorList>
            <person name="Berkman J.Paul."/>
        </authorList>
    </citation>
    <scope>NUCLEOTIDE SEQUENCE [LARGE SCALE GENOMIC DNA]</scope>
</reference>
<feature type="region of interest" description="Disordered" evidence="1">
    <location>
        <begin position="1062"/>
        <end position="1127"/>
    </location>
</feature>
<dbReference type="InterPro" id="IPR045142">
    <property type="entry name" value="BCAS3-like"/>
</dbReference>
<dbReference type="EMBL" id="CCFA01003277">
    <property type="protein sequence ID" value="CDS00949.1"/>
    <property type="molecule type" value="Genomic_DNA"/>
</dbReference>
<dbReference type="GO" id="GO:0042594">
    <property type="term" value="P:response to starvation"/>
    <property type="evidence" value="ECO:0007669"/>
    <property type="project" value="TreeGrafter"/>
</dbReference>
<dbReference type="PANTHER" id="PTHR13268:SF0">
    <property type="entry name" value="BCAS3 MICROTUBULE ASSOCIATED CELL MIGRATION FACTOR"/>
    <property type="match status" value="1"/>
</dbReference>
<dbReference type="Gene3D" id="2.130.10.10">
    <property type="entry name" value="YVTN repeat-like/Quinoprotein amine dehydrogenase"/>
    <property type="match status" value="1"/>
</dbReference>
<feature type="region of interest" description="Disordered" evidence="1">
    <location>
        <begin position="1227"/>
        <end position="1331"/>
    </location>
</feature>
<evidence type="ECO:0000259" key="2">
    <source>
        <dbReference type="Pfam" id="PF21034"/>
    </source>
</evidence>
<feature type="region of interest" description="Disordered" evidence="1">
    <location>
        <begin position="677"/>
        <end position="705"/>
    </location>
</feature>
<sequence>MSPRSNDSNASSTKQKKKQNHSPAPAPSVSLLDSSSSSSPDALLSDLDSTPASNQPSPDKNARVASAASASTAPRVFVASTLKPVSAIDSVTSTISALSHHANRGISNLIAAHSISNNPASPLIAPTAAADQLATPLRTDGSVSPIYDAFHNAGSTPDPAHIEAAIHNAQSSQPPPPRVLWSRWDRLPLKSHSLKFAPLLISYYDNGSLQALLLQDRTMSELLSLPNAADVLLDRPASVSALARPQILTALVRPPSANTSDPQLLLVVQEPDDATCLLAYALTSHQVQASVQLQHHSVSLLQATQQHEPRRNVLWPHVQAQCNQDYLVLSFAAPASIHVLSPSTLEYLRSPILEVAAASTERPPPVSLSHRLLAFACAASKDVSPIRSDSRKVSNPAYHDPTRSSFAAMPSDASPRVGEMRDNLFETSAHMGDAARRIRGGVMSGVRTLGEWGSSYWPQAGSPPATSAAFSPPQSSLLSQSAPHTASHLPRQASSASSSPMLLAADGGRAAKRLSTGAPAAANDAAAGSSQGSHTVYAACVRVIDLASDARTICTFAPSNHAVTLVAFSPCGRLILTADTLGHAFHVFELPLSGTFGSAAATSSSSPVLHRYKLMRGITTADVVHAQWTPDAQWVAVGTHSGTVHIYAVNPFGGIPSIANHVQAKIRNPHAPQPFGLSLPSLARSVRPSAPPQQEVPQKPTSGLAPDAHVATATDMQTKMAPPSFLLLNRALRASLSDGDASSPFELLTSDPRSVSVTLHTIRCWSTQTRASSGSIGSEDVHVDSKHHLVAATSPRASGLSQMMRKAGEGLLPNQQAPRLQAECVRVALWDQLSPDAGSFTKHSVAPLGDQTSASFHSDRSQVSLAKSLTSVAKAEIETYSQSPAMLPSSIFLSRQTFFHARTRSTKATSAATGTTDSLRCIQRRGSRPIQVRRTARIVSREPSSENASSFDDSLAGALDQMSFNPENLPPRSASAHIPSFPQGQRGRSAGWTAGSSIPIRIVAGGLGGIYRAGKELGRGVDIARRRTSGASGTAPPEGSGASVVGNTASISFDAVDDVDLLGEDEDAERSSRHRYRAHHSAGGHMEQGSARSDLSMLSALRNDEPSKGSQPSSAETPSTRFSEAEDVDECDWDAIEECRSPAAPAAPLFDEVDTRNKQVSHGVSGTQGSNSMDDDFTVGMLDEDSDQATMIHSQSRSQSGLSSVQDVKAKANAPKELVYALPAGGSTRSSLLSQSSGMTTTTVDNRPEAKAVLSNVRDSSPSDSDGGDTGSQRSAGSGMLCEGSKETHTFDSAQELDASTKEIDAKADKVVAAKPISTLGGGGKKKKGGR</sequence>
<dbReference type="GO" id="GO:0006914">
    <property type="term" value="P:autophagy"/>
    <property type="evidence" value="ECO:0007669"/>
    <property type="project" value="InterPro"/>
</dbReference>
<dbReference type="OrthoDB" id="25778at2759"/>
<dbReference type="GO" id="GO:0005737">
    <property type="term" value="C:cytoplasm"/>
    <property type="evidence" value="ECO:0007669"/>
    <property type="project" value="TreeGrafter"/>
</dbReference>
<evidence type="ECO:0000313" key="5">
    <source>
        <dbReference type="Proteomes" id="UP000242770"/>
    </source>
</evidence>
<feature type="compositionally biased region" description="Polar residues" evidence="1">
    <location>
        <begin position="1"/>
        <end position="13"/>
    </location>
</feature>
<reference evidence="3" key="3">
    <citation type="submission" date="2014-06" db="EMBL/GenBank/DDBJ databases">
        <authorList>
            <person name="Ju J."/>
            <person name="Zhang J."/>
        </authorList>
    </citation>
    <scope>NUCLEOTIDE SEQUENCE</scope>
    <source>
        <strain evidence="3">SscI8</strain>
    </source>
</reference>
<dbReference type="SUPFAM" id="SSF50998">
    <property type="entry name" value="Quinoprotein alcohol dehydrogenase-like"/>
    <property type="match status" value="1"/>
</dbReference>
<evidence type="ECO:0000256" key="1">
    <source>
        <dbReference type="SAM" id="MobiDB-lite"/>
    </source>
</evidence>
<feature type="compositionally biased region" description="Polar residues" evidence="1">
    <location>
        <begin position="1108"/>
        <end position="1122"/>
    </location>
</feature>
<dbReference type="InterPro" id="IPR015943">
    <property type="entry name" value="WD40/YVTN_repeat-like_dom_sf"/>
</dbReference>
<reference evidence="5" key="2">
    <citation type="submission" date="2014-06" db="EMBL/GenBank/DDBJ databases">
        <authorList>
            <person name="Berkman P.J."/>
        </authorList>
    </citation>
    <scope>NUCLEOTIDE SEQUENCE [LARGE SCALE GENOMIC DNA]</scope>
</reference>
<feature type="region of interest" description="Disordered" evidence="1">
    <location>
        <begin position="457"/>
        <end position="501"/>
    </location>
</feature>
<feature type="compositionally biased region" description="Basic and acidic residues" evidence="1">
    <location>
        <begin position="1299"/>
        <end position="1312"/>
    </location>
</feature>
<evidence type="ECO:0000313" key="4">
    <source>
        <dbReference type="EMBL" id="CDS00949.1"/>
    </source>
</evidence>
<dbReference type="Proteomes" id="UP000242770">
    <property type="component" value="Unassembled WGS sequence"/>
</dbReference>
<feature type="compositionally biased region" description="Low complexity" evidence="1">
    <location>
        <begin position="460"/>
        <end position="483"/>
    </location>
</feature>